<comment type="cofactor">
    <cofactor evidence="10">
        <name>FMN</name>
        <dbReference type="ChEBI" id="CHEBI:58210"/>
    </cofactor>
</comment>
<dbReference type="PANTHER" id="PTHR30578:SF0">
    <property type="entry name" value="ION-TRANSLOCATING OXIDOREDUCTASE COMPLEX SUBUNIT D"/>
    <property type="match status" value="1"/>
</dbReference>
<comment type="similarity">
    <text evidence="10">Belongs to the NqrB/RnfD family.</text>
</comment>
<accession>A0ABV7M264</accession>
<dbReference type="EMBL" id="JBHRUH010000031">
    <property type="protein sequence ID" value="MFC3292971.1"/>
    <property type="molecule type" value="Genomic_DNA"/>
</dbReference>
<evidence type="ECO:0000256" key="6">
    <source>
        <dbReference type="ARBA" id="ARBA00022967"/>
    </source>
</evidence>
<feature type="transmembrane region" description="Helical" evidence="10">
    <location>
        <begin position="205"/>
        <end position="224"/>
    </location>
</feature>
<keyword evidence="10" id="KW-1003">Cell membrane</keyword>
<dbReference type="EC" id="7.-.-.-" evidence="10"/>
<evidence type="ECO:0000256" key="1">
    <source>
        <dbReference type="ARBA" id="ARBA00022448"/>
    </source>
</evidence>
<dbReference type="Pfam" id="PF03116">
    <property type="entry name" value="NQR2_RnfD_RnfE"/>
    <property type="match status" value="1"/>
</dbReference>
<evidence type="ECO:0000313" key="11">
    <source>
        <dbReference type="EMBL" id="MFC3292971.1"/>
    </source>
</evidence>
<keyword evidence="6 10" id="KW-1278">Translocase</keyword>
<dbReference type="RefSeq" id="WP_019018271.1">
    <property type="nucleotide sequence ID" value="NZ_BMXD01000001.1"/>
</dbReference>
<comment type="caution">
    <text evidence="11">The sequence shown here is derived from an EMBL/GenBank/DDBJ whole genome shotgun (WGS) entry which is preliminary data.</text>
</comment>
<evidence type="ECO:0000313" key="12">
    <source>
        <dbReference type="Proteomes" id="UP001595640"/>
    </source>
</evidence>
<evidence type="ECO:0000256" key="7">
    <source>
        <dbReference type="ARBA" id="ARBA00022982"/>
    </source>
</evidence>
<comment type="function">
    <text evidence="10">Part of a membrane-bound complex that couples electron transfer with translocation of ions across the membrane.</text>
</comment>
<feature type="transmembrane region" description="Helical" evidence="10">
    <location>
        <begin position="20"/>
        <end position="39"/>
    </location>
</feature>
<protein>
    <recommendedName>
        <fullName evidence="10">Ion-translocating oxidoreductase complex subunit D</fullName>
        <ecNumber evidence="10">7.-.-.-</ecNumber>
    </recommendedName>
    <alternativeName>
        <fullName evidence="10">Rnf electron transport complex subunit D</fullName>
    </alternativeName>
</protein>
<organism evidence="11 12">
    <name type="scientific">Modicisalibacter luteus</name>
    <dbReference type="NCBI Taxonomy" id="453962"/>
    <lineage>
        <taxon>Bacteria</taxon>
        <taxon>Pseudomonadati</taxon>
        <taxon>Pseudomonadota</taxon>
        <taxon>Gammaproteobacteria</taxon>
        <taxon>Oceanospirillales</taxon>
        <taxon>Halomonadaceae</taxon>
        <taxon>Modicisalibacter</taxon>
    </lineage>
</organism>
<keyword evidence="1 10" id="KW-0813">Transport</keyword>
<keyword evidence="10" id="KW-0997">Cell inner membrane</keyword>
<dbReference type="InterPro" id="IPR011303">
    <property type="entry name" value="RnfD_bac"/>
</dbReference>
<dbReference type="NCBIfam" id="TIGR01946">
    <property type="entry name" value="rnfD"/>
    <property type="match status" value="1"/>
</dbReference>
<keyword evidence="5 10" id="KW-0812">Transmembrane</keyword>
<feature type="transmembrane region" description="Helical" evidence="10">
    <location>
        <begin position="231"/>
        <end position="250"/>
    </location>
</feature>
<keyword evidence="3 10" id="KW-0285">Flavoprotein</keyword>
<feature type="modified residue" description="FMN phosphoryl threonine" evidence="10">
    <location>
        <position position="177"/>
    </location>
</feature>
<evidence type="ECO:0000256" key="4">
    <source>
        <dbReference type="ARBA" id="ARBA00022643"/>
    </source>
</evidence>
<keyword evidence="8 10" id="KW-1133">Transmembrane helix</keyword>
<reference evidence="12" key="1">
    <citation type="journal article" date="2019" name="Int. J. Syst. Evol. Microbiol.">
        <title>The Global Catalogue of Microorganisms (GCM) 10K type strain sequencing project: providing services to taxonomists for standard genome sequencing and annotation.</title>
        <authorList>
            <consortium name="The Broad Institute Genomics Platform"/>
            <consortium name="The Broad Institute Genome Sequencing Center for Infectious Disease"/>
            <person name="Wu L."/>
            <person name="Ma J."/>
        </authorList>
    </citation>
    <scope>NUCLEOTIDE SEQUENCE [LARGE SCALE GENOMIC DNA]</scope>
    <source>
        <strain evidence="12">KCTC 12847</strain>
    </source>
</reference>
<evidence type="ECO:0000256" key="9">
    <source>
        <dbReference type="ARBA" id="ARBA00023136"/>
    </source>
</evidence>
<keyword evidence="9 10" id="KW-0472">Membrane</keyword>
<comment type="subunit">
    <text evidence="10">The complex is composed of six subunits: RnfA, RnfB, RnfC, RnfD, RnfE and RnfG.</text>
</comment>
<feature type="transmembrane region" description="Helical" evidence="10">
    <location>
        <begin position="95"/>
        <end position="113"/>
    </location>
</feature>
<evidence type="ECO:0000256" key="8">
    <source>
        <dbReference type="ARBA" id="ARBA00022989"/>
    </source>
</evidence>
<dbReference type="InterPro" id="IPR004338">
    <property type="entry name" value="NqrB/RnfD"/>
</dbReference>
<comment type="subcellular location">
    <subcellularLocation>
        <location evidence="10">Cell inner membrane</location>
        <topology evidence="10">Multi-pass membrane protein</topology>
    </subcellularLocation>
</comment>
<dbReference type="HAMAP" id="MF_00462">
    <property type="entry name" value="RsxD_RnfD"/>
    <property type="match status" value="1"/>
</dbReference>
<keyword evidence="2 10" id="KW-0597">Phosphoprotein</keyword>
<dbReference type="PANTHER" id="PTHR30578">
    <property type="entry name" value="ELECTRON TRANSPORT COMPLEX PROTEIN RNFD"/>
    <property type="match status" value="1"/>
</dbReference>
<gene>
    <name evidence="11" type="primary">rsxD</name>
    <name evidence="10" type="synonym">rnfD</name>
    <name evidence="11" type="ORF">ACFOEI_12995</name>
</gene>
<evidence type="ECO:0000256" key="10">
    <source>
        <dbReference type="HAMAP-Rule" id="MF_00462"/>
    </source>
</evidence>
<feature type="transmembrane region" description="Helical" evidence="10">
    <location>
        <begin position="311"/>
        <end position="329"/>
    </location>
</feature>
<evidence type="ECO:0000256" key="2">
    <source>
        <dbReference type="ARBA" id="ARBA00022553"/>
    </source>
</evidence>
<sequence>MSLMHASSPHTRATTSTGRVMGWVLLATLPGMLTATYYFGWGVLLNVLLAAMLGIMLEAGVLRLRQRPLGMALRDNSALVTGVLLGVSLPPLVPWWLILVGMVAAIVVAKHLFGGLGQNPFNPAMVGYALLLIAFPVEMTQWAAPHGLFGQEAVSPGEALRHLLGLASPTDAMTGATPLDAFKHKGEMILASEFWASDPLPSGTLGAWNNVALAWLVGGGILFVKRIITWHIPVSLLGTLTLMATVLYAIDPSHFASPLFHLLGGAAIFGAFFIATDPVSAATSRRGKLWYGAGIGLLIMVIRPTGAYPDAVAFAVLLMNFAVPFIDYYTQPRTYGHARANRGIKVRQLDSDEETS</sequence>
<dbReference type="Proteomes" id="UP001595640">
    <property type="component" value="Unassembled WGS sequence"/>
</dbReference>
<keyword evidence="7 10" id="KW-0249">Electron transport</keyword>
<evidence type="ECO:0000256" key="5">
    <source>
        <dbReference type="ARBA" id="ARBA00022692"/>
    </source>
</evidence>
<evidence type="ECO:0000256" key="3">
    <source>
        <dbReference type="ARBA" id="ARBA00022630"/>
    </source>
</evidence>
<dbReference type="NCBIfam" id="NF002011">
    <property type="entry name" value="PRK00816.1"/>
    <property type="match status" value="1"/>
</dbReference>
<keyword evidence="12" id="KW-1185">Reference proteome</keyword>
<keyword evidence="4 10" id="KW-0288">FMN</keyword>
<proteinExistence type="inferred from homology"/>
<name>A0ABV7M264_9GAMM</name>
<feature type="transmembrane region" description="Helical" evidence="10">
    <location>
        <begin position="256"/>
        <end position="276"/>
    </location>
</feature>
<feature type="transmembrane region" description="Helical" evidence="10">
    <location>
        <begin position="125"/>
        <end position="144"/>
    </location>
</feature>
<feature type="transmembrane region" description="Helical" evidence="10">
    <location>
        <begin position="288"/>
        <end position="305"/>
    </location>
</feature>